<organism evidence="4 5">
    <name type="scientific">Hortaea werneckii</name>
    <name type="common">Black yeast</name>
    <name type="synonym">Cladosporium werneckii</name>
    <dbReference type="NCBI Taxonomy" id="91943"/>
    <lineage>
        <taxon>Eukaryota</taxon>
        <taxon>Fungi</taxon>
        <taxon>Dikarya</taxon>
        <taxon>Ascomycota</taxon>
        <taxon>Pezizomycotina</taxon>
        <taxon>Dothideomycetes</taxon>
        <taxon>Dothideomycetidae</taxon>
        <taxon>Mycosphaerellales</taxon>
        <taxon>Teratosphaeriaceae</taxon>
        <taxon>Hortaea</taxon>
    </lineage>
</organism>
<evidence type="ECO:0000313" key="6">
    <source>
        <dbReference type="Proteomes" id="UP000281468"/>
    </source>
</evidence>
<dbReference type="EMBL" id="QWIO01000746">
    <property type="protein sequence ID" value="RMY86312.1"/>
    <property type="molecule type" value="Genomic_DNA"/>
</dbReference>
<dbReference type="AlphaFoldDB" id="A0A3M7FBU8"/>
<evidence type="ECO:0000256" key="1">
    <source>
        <dbReference type="SAM" id="MobiDB-lite"/>
    </source>
</evidence>
<feature type="compositionally biased region" description="Low complexity" evidence="1">
    <location>
        <begin position="240"/>
        <end position="251"/>
    </location>
</feature>
<dbReference type="Proteomes" id="UP000281468">
    <property type="component" value="Unassembled WGS sequence"/>
</dbReference>
<feature type="compositionally biased region" description="Gly residues" evidence="1">
    <location>
        <begin position="455"/>
        <end position="464"/>
    </location>
</feature>
<proteinExistence type="predicted"/>
<protein>
    <recommendedName>
        <fullName evidence="2">Hpc2-related domain-containing protein</fullName>
    </recommendedName>
</protein>
<name>A0A3M7FBU8_HORWE</name>
<feature type="compositionally biased region" description="Polar residues" evidence="1">
    <location>
        <begin position="152"/>
        <end position="173"/>
    </location>
</feature>
<feature type="region of interest" description="Disordered" evidence="1">
    <location>
        <begin position="439"/>
        <end position="510"/>
    </location>
</feature>
<feature type="compositionally biased region" description="Low complexity" evidence="1">
    <location>
        <begin position="631"/>
        <end position="649"/>
    </location>
</feature>
<evidence type="ECO:0000313" key="4">
    <source>
        <dbReference type="EMBL" id="RMY86312.1"/>
    </source>
</evidence>
<feature type="domain" description="Hpc2-related" evidence="2">
    <location>
        <begin position="491"/>
        <end position="534"/>
    </location>
</feature>
<feature type="compositionally biased region" description="Polar residues" evidence="1">
    <location>
        <begin position="229"/>
        <end position="239"/>
    </location>
</feature>
<feature type="compositionally biased region" description="Low complexity" evidence="1">
    <location>
        <begin position="659"/>
        <end position="675"/>
    </location>
</feature>
<feature type="compositionally biased region" description="Low complexity" evidence="1">
    <location>
        <begin position="44"/>
        <end position="66"/>
    </location>
</feature>
<feature type="compositionally biased region" description="Polar residues" evidence="1">
    <location>
        <begin position="124"/>
        <end position="134"/>
    </location>
</feature>
<feature type="compositionally biased region" description="Low complexity" evidence="1">
    <location>
        <begin position="329"/>
        <end position="338"/>
    </location>
</feature>
<feature type="compositionally biased region" description="Low complexity" evidence="1">
    <location>
        <begin position="194"/>
        <end position="209"/>
    </location>
</feature>
<feature type="compositionally biased region" description="Basic and acidic residues" evidence="1">
    <location>
        <begin position="83"/>
        <end position="93"/>
    </location>
</feature>
<feature type="compositionally biased region" description="Basic and acidic residues" evidence="1">
    <location>
        <begin position="613"/>
        <end position="630"/>
    </location>
</feature>
<feature type="compositionally biased region" description="Low complexity" evidence="1">
    <location>
        <begin position="566"/>
        <end position="575"/>
    </location>
</feature>
<dbReference type="VEuPathDB" id="FungiDB:BTJ68_09246"/>
<feature type="compositionally biased region" description="Polar residues" evidence="1">
    <location>
        <begin position="682"/>
        <end position="710"/>
    </location>
</feature>
<feature type="compositionally biased region" description="Pro residues" evidence="1">
    <location>
        <begin position="339"/>
        <end position="351"/>
    </location>
</feature>
<feature type="region of interest" description="Disordered" evidence="1">
    <location>
        <begin position="1"/>
        <end position="395"/>
    </location>
</feature>
<feature type="compositionally biased region" description="Polar residues" evidence="1">
    <location>
        <begin position="210"/>
        <end position="219"/>
    </location>
</feature>
<feature type="compositionally biased region" description="Polar residues" evidence="1">
    <location>
        <begin position="539"/>
        <end position="549"/>
    </location>
</feature>
<dbReference type="Proteomes" id="UP000269539">
    <property type="component" value="Unassembled WGS sequence"/>
</dbReference>
<feature type="compositionally biased region" description="Low complexity" evidence="1">
    <location>
        <begin position="264"/>
        <end position="276"/>
    </location>
</feature>
<sequence length="710" mass="73152">MNAPPGFAERMAADASEHSSSSLSPPPSPNTIRVAAGGGGSTMSGGKSTPSSTLAANNNPAHTTNPNAPPNTAPEKPKRRRKDAGADGNETKPKTTKPRKPREPKATTGTAASRKKQKTEEQSHQQTLTSMVNGSQQSQPARSAAASPLPQHVSNQPLSASNQPTSRPASNGHTYVRGYDPVRGAMMDAEQYRPTSASTSAQAATASPQVNRASASPSIASLIDPPATSAKTSAPNLPYSSQANMQQQQSSFAHSPHSQHRSPEPLNTLPAPLAAPSQIPTKSPQPMEDVKPNTVSNMDGAMDVDMISCEAQAPTKSLQPPQPEPNKLAASKSSSSGPTPKPTRPTPPPAPKGTGSGLLSGHDLFGGTTSSKDNKADGNPRGVNIDIRIPLNPMGGNTINIAQEIAKKYGRDAINPRAAAHREQLLKVQAAANRLEGAEGGSALDDTMSVDLSDGAGGAGGGDDGSNVEMGGMGGAEEAGSDNNTNSNKPKQRQRKKKVEEYDKEDDFIDDTELAWQEQAAVSKDGFFVYSGPLIPEGQTANVESASQPTSGRGRGRGRGRGSRGGATAAASGTTHASLAAEKKDRDPNAPSPAPRARGRGRGTGAPRKPRVTKADRERMGVEKAERERAAANAANVANAGGVGNHVRAPVSGGGAGLHGHQSQLQQQQQQQQQAFNGPTGGTVSLQVSSGTANTASSGVGAQQQVFSAQ</sequence>
<evidence type="ECO:0000313" key="3">
    <source>
        <dbReference type="EMBL" id="RMY70303.1"/>
    </source>
</evidence>
<comment type="caution">
    <text evidence="4">The sequence shown here is derived from an EMBL/GenBank/DDBJ whole genome shotgun (WGS) entry which is preliminary data.</text>
</comment>
<accession>A0A3M7FBU8</accession>
<feature type="compositionally biased region" description="Low complexity" evidence="1">
    <location>
        <begin position="135"/>
        <end position="151"/>
    </location>
</feature>
<dbReference type="InterPro" id="IPR014840">
    <property type="entry name" value="HRD"/>
</dbReference>
<gene>
    <name evidence="3" type="ORF">D0862_14768</name>
    <name evidence="4" type="ORF">D0864_07102</name>
</gene>
<evidence type="ECO:0000313" key="5">
    <source>
        <dbReference type="Proteomes" id="UP000269539"/>
    </source>
</evidence>
<dbReference type="Pfam" id="PF08729">
    <property type="entry name" value="HUN"/>
    <property type="match status" value="1"/>
</dbReference>
<feature type="region of interest" description="Disordered" evidence="1">
    <location>
        <begin position="529"/>
        <end position="710"/>
    </location>
</feature>
<evidence type="ECO:0000259" key="2">
    <source>
        <dbReference type="Pfam" id="PF08729"/>
    </source>
</evidence>
<dbReference type="EMBL" id="QWIQ01001090">
    <property type="protein sequence ID" value="RMY70303.1"/>
    <property type="molecule type" value="Genomic_DNA"/>
</dbReference>
<reference evidence="5 6" key="1">
    <citation type="journal article" date="2018" name="BMC Genomics">
        <title>Genomic evidence for intraspecific hybridization in a clonal and extremely halotolerant yeast.</title>
        <authorList>
            <person name="Gostincar C."/>
            <person name="Stajich J.E."/>
            <person name="Zupancic J."/>
            <person name="Zalar P."/>
            <person name="Gunde-Cimerman N."/>
        </authorList>
    </citation>
    <scope>NUCLEOTIDE SEQUENCE [LARGE SCALE GENOMIC DNA]</scope>
    <source>
        <strain evidence="4 5">EXF-10513</strain>
        <strain evidence="3 6">EXF-171</strain>
    </source>
</reference>